<evidence type="ECO:0000256" key="6">
    <source>
        <dbReference type="ARBA" id="ARBA00022842"/>
    </source>
</evidence>
<evidence type="ECO:0000256" key="1">
    <source>
        <dbReference type="ARBA" id="ARBA00000185"/>
    </source>
</evidence>
<evidence type="ECO:0000259" key="11">
    <source>
        <dbReference type="Pfam" id="PF04406"/>
    </source>
</evidence>
<sequence>MDNEDDVGEISVHHTNESSGLVISRIERLLEDITDQLAASEELCIRVISRKSKSSVKRDDLAVPVRFPGRSIHETKKFARIVLLLQLAHSALVSGTIYTKRHVFYQHQELFQRQSIVDELVDDVAATLHVDRHDLNIVASAKGIFCGPLIIYCRDGSSLDGRQGDLGTPVPMTRSISKIDTQSVRWLLVVEKDAIFRSLVSTRFWENSLAGPGIILTAKGFPDLMTRAFLVFFQSQYPNIPMFALTDFDPYGIHIFGCYAIGSKSLEFDSSAQYLRIQLLGIKSKHLLRLVQVGAQNNTSTDSTMDQVEVGRMQFGEPISQLTLKDRLAATSILRKFCQSESDSDESDEAKRNLQLMIMLGLKAEIQWLDDSGNISTWLETELNSNLTEI</sequence>
<gene>
    <name evidence="13" type="ORF">VHEMI05609</name>
</gene>
<dbReference type="Proteomes" id="UP000039046">
    <property type="component" value="Unassembled WGS sequence"/>
</dbReference>
<evidence type="ECO:0000259" key="12">
    <source>
        <dbReference type="Pfam" id="PF21180"/>
    </source>
</evidence>
<comment type="similarity">
    <text evidence="3 10">Belongs to the TOP6A family.</text>
</comment>
<dbReference type="InterPro" id="IPR036078">
    <property type="entry name" value="Spo11/TopoVI_A_sf"/>
</dbReference>
<evidence type="ECO:0000256" key="9">
    <source>
        <dbReference type="ARBA" id="ARBA00023235"/>
    </source>
</evidence>
<dbReference type="InterPro" id="IPR002815">
    <property type="entry name" value="Spo11/TopoVI_A"/>
</dbReference>
<organism evidence="13 14">
    <name type="scientific">[Torrubiella] hemipterigena</name>
    <dbReference type="NCBI Taxonomy" id="1531966"/>
    <lineage>
        <taxon>Eukaryota</taxon>
        <taxon>Fungi</taxon>
        <taxon>Dikarya</taxon>
        <taxon>Ascomycota</taxon>
        <taxon>Pezizomycotina</taxon>
        <taxon>Sordariomycetes</taxon>
        <taxon>Hypocreomycetidae</taxon>
        <taxon>Hypocreales</taxon>
        <taxon>Clavicipitaceae</taxon>
        <taxon>Clavicipitaceae incertae sedis</taxon>
        <taxon>'Torrubiella' clade</taxon>
    </lineage>
</organism>
<dbReference type="EC" id="5.6.2.2" evidence="4"/>
<dbReference type="Pfam" id="PF04406">
    <property type="entry name" value="TP6A_N"/>
    <property type="match status" value="1"/>
</dbReference>
<comment type="catalytic activity">
    <reaction evidence="1 10">
        <text>ATP-dependent breakage, passage and rejoining of double-stranded DNA.</text>
        <dbReference type="EC" id="5.6.2.2"/>
    </reaction>
</comment>
<dbReference type="GO" id="GO:0000228">
    <property type="term" value="C:nuclear chromosome"/>
    <property type="evidence" value="ECO:0007669"/>
    <property type="project" value="TreeGrafter"/>
</dbReference>
<evidence type="ECO:0000256" key="2">
    <source>
        <dbReference type="ARBA" id="ARBA00001946"/>
    </source>
</evidence>
<dbReference type="AlphaFoldDB" id="A0A0A1T4Q0"/>
<dbReference type="PRINTS" id="PR01550">
    <property type="entry name" value="TOP6AFAMILY"/>
</dbReference>
<dbReference type="GO" id="GO:0003677">
    <property type="term" value="F:DNA binding"/>
    <property type="evidence" value="ECO:0007669"/>
    <property type="project" value="UniProtKB-UniRule"/>
</dbReference>
<feature type="active site" description="O-(5'-phospho-DNA)-tyrosine intermediate" evidence="10">
    <location>
        <position position="105"/>
    </location>
</feature>
<dbReference type="PROSITE" id="PS52041">
    <property type="entry name" value="TOPO_IIB"/>
    <property type="match status" value="1"/>
</dbReference>
<dbReference type="GO" id="GO:0000706">
    <property type="term" value="P:meiotic DNA double-strand break processing"/>
    <property type="evidence" value="ECO:0007669"/>
    <property type="project" value="TreeGrafter"/>
</dbReference>
<dbReference type="HOGENOM" id="CLU_037229_0_0_1"/>
<dbReference type="SUPFAM" id="SSF56726">
    <property type="entry name" value="DNA topoisomerase IV, alpha subunit"/>
    <property type="match status" value="1"/>
</dbReference>
<dbReference type="PANTHER" id="PTHR10848">
    <property type="entry name" value="MEIOTIC RECOMBINATION PROTEIN SPO11"/>
    <property type="match status" value="1"/>
</dbReference>
<evidence type="ECO:0000256" key="10">
    <source>
        <dbReference type="PROSITE-ProRule" id="PRU01385"/>
    </source>
</evidence>
<dbReference type="GO" id="GO:0005524">
    <property type="term" value="F:ATP binding"/>
    <property type="evidence" value="ECO:0007669"/>
    <property type="project" value="InterPro"/>
</dbReference>
<dbReference type="Pfam" id="PF21180">
    <property type="entry name" value="TOP6A-Spo11_Toprim"/>
    <property type="match status" value="1"/>
</dbReference>
<keyword evidence="9 10" id="KW-0413">Isomerase</keyword>
<dbReference type="STRING" id="1531966.A0A0A1T4Q0"/>
<dbReference type="GO" id="GO:0003918">
    <property type="term" value="F:DNA topoisomerase type II (double strand cut, ATP-hydrolyzing) activity"/>
    <property type="evidence" value="ECO:0007669"/>
    <property type="project" value="UniProtKB-UniRule"/>
</dbReference>
<keyword evidence="14" id="KW-1185">Reference proteome</keyword>
<dbReference type="PANTHER" id="PTHR10848:SF0">
    <property type="entry name" value="MEIOTIC RECOMBINATION PROTEIN SPO11"/>
    <property type="match status" value="1"/>
</dbReference>
<feature type="domain" description="Spo11/DNA topoisomerase VI subunit A N-terminal" evidence="11">
    <location>
        <begin position="76"/>
        <end position="137"/>
    </location>
</feature>
<evidence type="ECO:0000256" key="4">
    <source>
        <dbReference type="ARBA" id="ARBA00012895"/>
    </source>
</evidence>
<evidence type="ECO:0000256" key="3">
    <source>
        <dbReference type="ARBA" id="ARBA00006559"/>
    </source>
</evidence>
<dbReference type="OrthoDB" id="5377392at2759"/>
<protein>
    <recommendedName>
        <fullName evidence="4">DNA topoisomerase (ATP-hydrolyzing)</fullName>
        <ecNumber evidence="4">5.6.2.2</ecNumber>
    </recommendedName>
</protein>
<evidence type="ECO:0000313" key="14">
    <source>
        <dbReference type="Proteomes" id="UP000039046"/>
    </source>
</evidence>
<proteinExistence type="inferred from homology"/>
<dbReference type="EMBL" id="CDHN01000003">
    <property type="protein sequence ID" value="CEJ89784.1"/>
    <property type="molecule type" value="Genomic_DNA"/>
</dbReference>
<dbReference type="GO" id="GO:0007131">
    <property type="term" value="P:reciprocal meiotic recombination"/>
    <property type="evidence" value="ECO:0007669"/>
    <property type="project" value="TreeGrafter"/>
</dbReference>
<keyword evidence="6" id="KW-0460">Magnesium</keyword>
<reference evidence="13 14" key="1">
    <citation type="journal article" date="2015" name="Genome Announc.">
        <title>Draft Genome Sequence and Gene Annotation of the Entomopathogenic Fungus Verticillium hemipterigenum.</title>
        <authorList>
            <person name="Horn F."/>
            <person name="Habel A."/>
            <person name="Scharf D.H."/>
            <person name="Dworschak J."/>
            <person name="Brakhage A.A."/>
            <person name="Guthke R."/>
            <person name="Hertweck C."/>
            <person name="Linde J."/>
        </authorList>
    </citation>
    <scope>NUCLEOTIDE SEQUENCE [LARGE SCALE GENOMIC DNA]</scope>
</reference>
<dbReference type="GO" id="GO:0042138">
    <property type="term" value="P:meiotic DNA double-strand break formation"/>
    <property type="evidence" value="ECO:0007669"/>
    <property type="project" value="TreeGrafter"/>
</dbReference>
<dbReference type="InterPro" id="IPR034136">
    <property type="entry name" value="TOPRIM_Topo6A/Spo11"/>
</dbReference>
<evidence type="ECO:0000313" key="13">
    <source>
        <dbReference type="EMBL" id="CEJ89784.1"/>
    </source>
</evidence>
<dbReference type="Gene3D" id="3.40.1360.10">
    <property type="match status" value="1"/>
</dbReference>
<dbReference type="CDD" id="cd00223">
    <property type="entry name" value="TOPRIM_TopoIIB_SPO"/>
    <property type="match status" value="1"/>
</dbReference>
<keyword evidence="8 10" id="KW-0238">DNA-binding</keyword>
<feature type="domain" description="Topoisomerase 6 subunit A/Spo11 TOPRIM" evidence="12">
    <location>
        <begin position="187"/>
        <end position="372"/>
    </location>
</feature>
<comment type="cofactor">
    <cofactor evidence="2">
        <name>Mg(2+)</name>
        <dbReference type="ChEBI" id="CHEBI:18420"/>
    </cofactor>
</comment>
<name>A0A0A1T4Q0_9HYPO</name>
<accession>A0A0A1T4Q0</accession>
<keyword evidence="5" id="KW-0479">Metal-binding</keyword>
<evidence type="ECO:0000256" key="7">
    <source>
        <dbReference type="ARBA" id="ARBA00023029"/>
    </source>
</evidence>
<evidence type="ECO:0000256" key="8">
    <source>
        <dbReference type="ARBA" id="ARBA00023125"/>
    </source>
</evidence>
<dbReference type="InterPro" id="IPR013049">
    <property type="entry name" value="Spo11/TopoVI_A_N"/>
</dbReference>
<dbReference type="Gene3D" id="1.10.10.10">
    <property type="entry name" value="Winged helix-like DNA-binding domain superfamily/Winged helix DNA-binding domain"/>
    <property type="match status" value="1"/>
</dbReference>
<dbReference type="GO" id="GO:0046872">
    <property type="term" value="F:metal ion binding"/>
    <property type="evidence" value="ECO:0007669"/>
    <property type="project" value="UniProtKB-KW"/>
</dbReference>
<dbReference type="InterPro" id="IPR036388">
    <property type="entry name" value="WH-like_DNA-bd_sf"/>
</dbReference>
<evidence type="ECO:0000256" key="5">
    <source>
        <dbReference type="ARBA" id="ARBA00022723"/>
    </source>
</evidence>
<keyword evidence="7 10" id="KW-0799">Topoisomerase</keyword>